<evidence type="ECO:0000313" key="3">
    <source>
        <dbReference type="Proteomes" id="UP000324639"/>
    </source>
</evidence>
<gene>
    <name evidence="2" type="ORF">BGT96224V316_LOCUS6120</name>
</gene>
<organism evidence="2 3">
    <name type="scientific">Blumeria graminis f. sp. tritici</name>
    <dbReference type="NCBI Taxonomy" id="62690"/>
    <lineage>
        <taxon>Eukaryota</taxon>
        <taxon>Fungi</taxon>
        <taxon>Dikarya</taxon>
        <taxon>Ascomycota</taxon>
        <taxon>Pezizomycotina</taxon>
        <taxon>Leotiomycetes</taxon>
        <taxon>Erysiphales</taxon>
        <taxon>Erysiphaceae</taxon>
        <taxon>Blumeria</taxon>
    </lineage>
</organism>
<keyword evidence="3" id="KW-1185">Reference proteome</keyword>
<sequence length="135" mass="14837">MKLFTTSGIATLFNVLAPVIAMSIANARTRISVPAPGSNFSFLCENGRRYQKNYLQGAVQEARSIMSNQFSHIGYPLSLNHLDYDIPGNVWYHPLNLVHNADDFVVFSSSSQIAGVATCETHPDGHLTFSPCSFI</sequence>
<evidence type="ECO:0000313" key="2">
    <source>
        <dbReference type="EMBL" id="VDB91140.1"/>
    </source>
</evidence>
<proteinExistence type="predicted"/>
<dbReference type="EMBL" id="LR026991">
    <property type="protein sequence ID" value="VDB91140.1"/>
    <property type="molecule type" value="Genomic_DNA"/>
</dbReference>
<keyword evidence="1" id="KW-0732">Signal</keyword>
<accession>A0A9X9MKU6</accession>
<dbReference type="Proteomes" id="UP000324639">
    <property type="component" value="Chromosome Bgt_-08"/>
</dbReference>
<protein>
    <submittedName>
        <fullName evidence="2">BgtE-5906</fullName>
    </submittedName>
</protein>
<reference evidence="2 3" key="1">
    <citation type="submission" date="2018-08" db="EMBL/GenBank/DDBJ databases">
        <authorList>
            <person name="Muller C M."/>
        </authorList>
    </citation>
    <scope>NUCLEOTIDE SEQUENCE [LARGE SCALE GENOMIC DNA]</scope>
</reference>
<name>A0A9X9MKU6_BLUGR</name>
<feature type="signal peptide" evidence="1">
    <location>
        <begin position="1"/>
        <end position="21"/>
    </location>
</feature>
<dbReference type="AlphaFoldDB" id="A0A9X9MKU6"/>
<feature type="chain" id="PRO_5040890399" evidence="1">
    <location>
        <begin position="22"/>
        <end position="135"/>
    </location>
</feature>
<evidence type="ECO:0000256" key="1">
    <source>
        <dbReference type="SAM" id="SignalP"/>
    </source>
</evidence>